<feature type="transmembrane region" description="Helical" evidence="8">
    <location>
        <begin position="561"/>
        <end position="582"/>
    </location>
</feature>
<feature type="transmembrane region" description="Helical" evidence="8">
    <location>
        <begin position="367"/>
        <end position="391"/>
    </location>
</feature>
<evidence type="ECO:0000256" key="5">
    <source>
        <dbReference type="ARBA" id="ARBA00022989"/>
    </source>
</evidence>
<comment type="caution">
    <text evidence="11">The sequence shown here is derived from an EMBL/GenBank/DDBJ whole genome shotgun (WGS) entry which is preliminary data.</text>
</comment>
<dbReference type="PANTHER" id="PTHR13018">
    <property type="entry name" value="PROBABLE MEMBRANE PROTEIN DUF221-RELATED"/>
    <property type="match status" value="1"/>
</dbReference>
<feature type="domain" description="CSC1/OSCA1-like N-terminal transmembrane" evidence="10">
    <location>
        <begin position="17"/>
        <end position="162"/>
    </location>
</feature>
<dbReference type="GO" id="GO:0005227">
    <property type="term" value="F:calcium-activated cation channel activity"/>
    <property type="evidence" value="ECO:0007669"/>
    <property type="project" value="InterPro"/>
</dbReference>
<keyword evidence="4 8" id="KW-0812">Transmembrane</keyword>
<dbReference type="AlphaFoldDB" id="A0A9W7YIS7"/>
<reference evidence="11" key="1">
    <citation type="submission" date="2022-07" db="EMBL/GenBank/DDBJ databases">
        <title>Phylogenomic reconstructions and comparative analyses of Kickxellomycotina fungi.</title>
        <authorList>
            <person name="Reynolds N.K."/>
            <person name="Stajich J.E."/>
            <person name="Barry K."/>
            <person name="Grigoriev I.V."/>
            <person name="Crous P."/>
            <person name="Smith M.E."/>
        </authorList>
    </citation>
    <scope>NUCLEOTIDE SEQUENCE</scope>
    <source>
        <strain evidence="11">BCRC 34381</strain>
    </source>
</reference>
<evidence type="ECO:0000256" key="3">
    <source>
        <dbReference type="ARBA" id="ARBA00022448"/>
    </source>
</evidence>
<keyword evidence="6 8" id="KW-0472">Membrane</keyword>
<comment type="similarity">
    <text evidence="2">Belongs to the CSC1 (TC 1.A.17) family.</text>
</comment>
<evidence type="ECO:0000256" key="6">
    <source>
        <dbReference type="ARBA" id="ARBA00023136"/>
    </source>
</evidence>
<feature type="transmembrane region" description="Helical" evidence="8">
    <location>
        <begin position="484"/>
        <end position="503"/>
    </location>
</feature>
<evidence type="ECO:0000259" key="10">
    <source>
        <dbReference type="Pfam" id="PF13967"/>
    </source>
</evidence>
<keyword evidence="5 8" id="KW-1133">Transmembrane helix</keyword>
<gene>
    <name evidence="11" type="primary">PHM7_1</name>
    <name evidence="11" type="ORF">LPJ61_000468</name>
</gene>
<protein>
    <submittedName>
        <fullName evidence="11">Phosphate metabolism protein 7</fullName>
    </submittedName>
</protein>
<feature type="domain" description="CSC1/OSCA1-like 7TM region" evidence="9">
    <location>
        <begin position="338"/>
        <end position="546"/>
    </location>
</feature>
<dbReference type="InterPro" id="IPR045122">
    <property type="entry name" value="Csc1-like"/>
</dbReference>
<name>A0A9W7YIS7_9FUNG</name>
<feature type="transmembrane region" description="Helical" evidence="8">
    <location>
        <begin position="145"/>
        <end position="164"/>
    </location>
</feature>
<dbReference type="PANTHER" id="PTHR13018:SF139">
    <property type="entry name" value="PHOSPHATE METABOLISM PROTEIN 7"/>
    <property type="match status" value="1"/>
</dbReference>
<evidence type="ECO:0000256" key="8">
    <source>
        <dbReference type="SAM" id="Phobius"/>
    </source>
</evidence>
<proteinExistence type="inferred from homology"/>
<accession>A0A9W7YIS7</accession>
<dbReference type="OrthoDB" id="1076608at2759"/>
<feature type="transmembrane region" description="Helical" evidence="8">
    <location>
        <begin position="535"/>
        <end position="555"/>
    </location>
</feature>
<feature type="transmembrane region" description="Helical" evidence="8">
    <location>
        <begin position="100"/>
        <end position="118"/>
    </location>
</feature>
<evidence type="ECO:0000259" key="9">
    <source>
        <dbReference type="Pfam" id="PF02714"/>
    </source>
</evidence>
<dbReference type="GO" id="GO:0005886">
    <property type="term" value="C:plasma membrane"/>
    <property type="evidence" value="ECO:0007669"/>
    <property type="project" value="TreeGrafter"/>
</dbReference>
<dbReference type="InterPro" id="IPR003864">
    <property type="entry name" value="CSC1/OSCA1-like_7TM"/>
</dbReference>
<dbReference type="Pfam" id="PF02714">
    <property type="entry name" value="RSN1_7TM"/>
    <property type="match status" value="1"/>
</dbReference>
<feature type="region of interest" description="Disordered" evidence="7">
    <location>
        <begin position="667"/>
        <end position="705"/>
    </location>
</feature>
<evidence type="ECO:0000256" key="1">
    <source>
        <dbReference type="ARBA" id="ARBA00004141"/>
    </source>
</evidence>
<feature type="region of interest" description="Disordered" evidence="7">
    <location>
        <begin position="597"/>
        <end position="642"/>
    </location>
</feature>
<feature type="compositionally biased region" description="Polar residues" evidence="7">
    <location>
        <begin position="621"/>
        <end position="634"/>
    </location>
</feature>
<evidence type="ECO:0000256" key="2">
    <source>
        <dbReference type="ARBA" id="ARBA00007779"/>
    </source>
</evidence>
<feature type="transmembrane region" description="Helical" evidence="8">
    <location>
        <begin position="403"/>
        <end position="424"/>
    </location>
</feature>
<dbReference type="Proteomes" id="UP001143981">
    <property type="component" value="Unassembled WGS sequence"/>
</dbReference>
<keyword evidence="3" id="KW-0813">Transport</keyword>
<sequence length="816" mass="90227">MADAGEVEIQNPSLAVFLSALIFYLAVGIIVIGLFLVLRRRSPIIYTPRILRGAHVEHEDKRPGRGYVSAIVAALYSHERPVYHAAGPDAAMFLHSLQSCAIQFALFAAIALPVLLPVDATYKNTTTKDLEKLTMSSVTNSDARMWAHIAAFVLFSLGIIYLDLQHFVGIRTRYMQDAMRNATSLQANSVMVTGLSHQADSKEALRDAFGDQFGDIQGICPCVDHRDLVKAVGKRNTHVRMLETTVCRFMSTLHYRTHPVVPAIRRLLVRARRSLPRTTSCAGEWRLLPILDQLRHHCAQIVRLNQDIRAFRASPLALSGQTRAAFVVFSTPQSAQAAIVVVIVFWGVPAILSYEARPATWHRELSLIDYIFFFELMDAFIVPVIATTIFSGLTDFIRNPTNIAITIVLKVPTVSTFFMSYVLLSALINGPLQLCRVAHILKYKLSMRFSGRSPRNHVRLSGPSAFKYAEHIPHHTLIFLLGQFYSPIAPLMTIMATVHYVMFSRIFAYKFVHVYDGQHFQLGGRIAQKLLYQRWLALYMSEVIFAASIIIRTSSNTTASSIVQLVVAVIVPVATAVLHVVLRRRLYPDLLRPPVAHGETPANSSMTDISTASTDTEDTQNDYQSVRTSPSSGSCAPLVARESHPTTPSLHVALACNQAVAEWASRQGPLAADHQGSCEPDAKDAGPAYGGRESAGIQPHDGPETDAHVIWPAEMADPGYSLIWLPLLPAAGETRRVEVGSILAQAEAKHTAPDAAYEPAWVDPRALLDHLYEAIGYWLGPYGRVVTSHAVLGKRRVNTTTLRFPDDPAFQTRGWP</sequence>
<evidence type="ECO:0000313" key="12">
    <source>
        <dbReference type="Proteomes" id="UP001143981"/>
    </source>
</evidence>
<evidence type="ECO:0000313" key="11">
    <source>
        <dbReference type="EMBL" id="KAJ1735591.1"/>
    </source>
</evidence>
<dbReference type="InterPro" id="IPR032880">
    <property type="entry name" value="CSC1/OSCA1-like_N"/>
</dbReference>
<comment type="subcellular location">
    <subcellularLocation>
        <location evidence="1">Membrane</location>
        <topology evidence="1">Multi-pass membrane protein</topology>
    </subcellularLocation>
</comment>
<evidence type="ECO:0000256" key="4">
    <source>
        <dbReference type="ARBA" id="ARBA00022692"/>
    </source>
</evidence>
<feature type="compositionally biased region" description="Polar residues" evidence="7">
    <location>
        <begin position="601"/>
        <end position="614"/>
    </location>
</feature>
<dbReference type="EMBL" id="JANBOI010000019">
    <property type="protein sequence ID" value="KAJ1735591.1"/>
    <property type="molecule type" value="Genomic_DNA"/>
</dbReference>
<organism evidence="11 12">
    <name type="scientific">Coemansia biformis</name>
    <dbReference type="NCBI Taxonomy" id="1286918"/>
    <lineage>
        <taxon>Eukaryota</taxon>
        <taxon>Fungi</taxon>
        <taxon>Fungi incertae sedis</taxon>
        <taxon>Zoopagomycota</taxon>
        <taxon>Kickxellomycotina</taxon>
        <taxon>Kickxellomycetes</taxon>
        <taxon>Kickxellales</taxon>
        <taxon>Kickxellaceae</taxon>
        <taxon>Coemansia</taxon>
    </lineage>
</organism>
<keyword evidence="12" id="KW-1185">Reference proteome</keyword>
<evidence type="ECO:0000256" key="7">
    <source>
        <dbReference type="SAM" id="MobiDB-lite"/>
    </source>
</evidence>
<dbReference type="Pfam" id="PF13967">
    <property type="entry name" value="RSN1_TM"/>
    <property type="match status" value="1"/>
</dbReference>
<feature type="transmembrane region" description="Helical" evidence="8">
    <location>
        <begin position="14"/>
        <end position="38"/>
    </location>
</feature>